<protein>
    <submittedName>
        <fullName evidence="9">Tannase/feruloyl esterase family alpha/beta hydrolase</fullName>
    </submittedName>
</protein>
<reference evidence="9 10" key="2">
    <citation type="submission" date="2018-12" db="EMBL/GenBank/DDBJ databases">
        <title>Rhizobacter gummiphilus sp. nov., a rubber-degrading bacterium isolated from the soil of a botanical garden in Japan.</title>
        <authorList>
            <person name="Shunsuke S.S."/>
        </authorList>
    </citation>
    <scope>NUCLEOTIDE SEQUENCE [LARGE SCALE GENOMIC DNA]</scope>
    <source>
        <strain evidence="9 10">S-16</strain>
    </source>
</reference>
<dbReference type="Pfam" id="PF07519">
    <property type="entry name" value="Tannase"/>
    <property type="match status" value="1"/>
</dbReference>
<reference evidence="9 10" key="1">
    <citation type="submission" date="2018-08" db="EMBL/GenBank/DDBJ databases">
        <authorList>
            <person name="Khan S.A."/>
            <person name="Jeon C.O."/>
            <person name="Chun B.H."/>
            <person name="Jeong S.E."/>
        </authorList>
    </citation>
    <scope>NUCLEOTIDE SEQUENCE [LARGE SCALE GENOMIC DNA]</scope>
    <source>
        <strain evidence="9 10">S-16</strain>
    </source>
</reference>
<dbReference type="RefSeq" id="WP_124539800.1">
    <property type="nucleotide sequence ID" value="NZ_QUSW01000002.1"/>
</dbReference>
<proteinExistence type="inferred from homology"/>
<dbReference type="InterPro" id="IPR029058">
    <property type="entry name" value="AB_hydrolase_fold"/>
</dbReference>
<dbReference type="EMBL" id="QUSW01000002">
    <property type="protein sequence ID" value="RQP24893.1"/>
    <property type="molecule type" value="Genomic_DNA"/>
</dbReference>
<sequence>MNKRASLSLVVAASVVAACGGGNDAPATLACTDLTTARLNIQNLQVASAVEVAASGALPAHCKVNGSLNARTGIDGKPYAIGFELRTPLPAAWNGKFFFQGGGGTNGVIVPATGNLLNAPTGTALERGYAVASTDGGHGTGQSDVSFGVDPQARSDYGYHAVGQVTVVAKKIVQARFGQLPARSYLLGCSNGGRDAMVASSRFADQFDGYVAGNPGFNLPKAAIAEQWDTQQFMSAAAPGQLPKDAFPASAMNLVAQKILAKCDALDGVADGMVNDRAACQAAFSIANDVPTCAGTPDASCLTAAQKTALQNIFGGARDSANHALYASWPLDPGVSGQNWRFWKLDAGFAPLPFNTLIGAGAMGYVFSSPPDAPSLADGGLGYQLGFSMDTAAAKIAATTATYKESALEFMTPPNPTQLTTLKARGKLIVVHGTADPVFSPNDTMAWYDALKAADASAPNYARLFLVPGMNHCSGGPATDRFDMLTALENWVEKGTAPDAVRATVNASDPDVVAAGWPATRSRPLCAYPKQAMLKAGATDTEDAASFECR</sequence>
<evidence type="ECO:0000313" key="9">
    <source>
        <dbReference type="EMBL" id="RQP24893.1"/>
    </source>
</evidence>
<evidence type="ECO:0000256" key="6">
    <source>
        <dbReference type="ARBA" id="ARBA00022837"/>
    </source>
</evidence>
<keyword evidence="7" id="KW-1015">Disulfide bond</keyword>
<name>A0A3N7HT01_9BURK</name>
<keyword evidence="5 9" id="KW-0378">Hydrolase</keyword>
<accession>A0A3N7HT01</accession>
<evidence type="ECO:0000256" key="8">
    <source>
        <dbReference type="SAM" id="SignalP"/>
    </source>
</evidence>
<dbReference type="PROSITE" id="PS51257">
    <property type="entry name" value="PROKAR_LIPOPROTEIN"/>
    <property type="match status" value="1"/>
</dbReference>
<keyword evidence="6" id="KW-0106">Calcium</keyword>
<dbReference type="InterPro" id="IPR011118">
    <property type="entry name" value="Tannase/feruloyl_esterase"/>
</dbReference>
<keyword evidence="3" id="KW-0479">Metal-binding</keyword>
<evidence type="ECO:0000313" key="10">
    <source>
        <dbReference type="Proteomes" id="UP000267464"/>
    </source>
</evidence>
<evidence type="ECO:0000256" key="5">
    <source>
        <dbReference type="ARBA" id="ARBA00022801"/>
    </source>
</evidence>
<dbReference type="Proteomes" id="UP000267464">
    <property type="component" value="Unassembled WGS sequence"/>
</dbReference>
<dbReference type="OrthoDB" id="7062032at2"/>
<feature type="chain" id="PRO_5018117396" evidence="8">
    <location>
        <begin position="18"/>
        <end position="550"/>
    </location>
</feature>
<feature type="signal peptide" evidence="8">
    <location>
        <begin position="1"/>
        <end position="17"/>
    </location>
</feature>
<evidence type="ECO:0000256" key="7">
    <source>
        <dbReference type="ARBA" id="ARBA00023157"/>
    </source>
</evidence>
<comment type="caution">
    <text evidence="9">The sequence shown here is derived from an EMBL/GenBank/DDBJ whole genome shotgun (WGS) entry which is preliminary data.</text>
</comment>
<dbReference type="SUPFAM" id="SSF53474">
    <property type="entry name" value="alpha/beta-Hydrolases"/>
    <property type="match status" value="1"/>
</dbReference>
<comment type="similarity">
    <text evidence="1">Belongs to the tannase family.</text>
</comment>
<gene>
    <name evidence="9" type="ORF">DZC73_08475</name>
</gene>
<dbReference type="AlphaFoldDB" id="A0A3N7HT01"/>
<dbReference type="PANTHER" id="PTHR33938">
    <property type="entry name" value="FERULOYL ESTERASE B-RELATED"/>
    <property type="match status" value="1"/>
</dbReference>
<dbReference type="GO" id="GO:0052689">
    <property type="term" value="F:carboxylic ester hydrolase activity"/>
    <property type="evidence" value="ECO:0007669"/>
    <property type="project" value="UniProtKB-KW"/>
</dbReference>
<evidence type="ECO:0000256" key="1">
    <source>
        <dbReference type="ARBA" id="ARBA00006249"/>
    </source>
</evidence>
<dbReference type="PANTHER" id="PTHR33938:SF15">
    <property type="entry name" value="FERULOYL ESTERASE B-RELATED"/>
    <property type="match status" value="1"/>
</dbReference>
<keyword evidence="10" id="KW-1185">Reference proteome</keyword>
<keyword evidence="4 8" id="KW-0732">Signal</keyword>
<keyword evidence="2" id="KW-0719">Serine esterase</keyword>
<organism evidence="9 10">
    <name type="scientific">Piscinibacter terrae</name>
    <dbReference type="NCBI Taxonomy" id="2496871"/>
    <lineage>
        <taxon>Bacteria</taxon>
        <taxon>Pseudomonadati</taxon>
        <taxon>Pseudomonadota</taxon>
        <taxon>Betaproteobacteria</taxon>
        <taxon>Burkholderiales</taxon>
        <taxon>Sphaerotilaceae</taxon>
        <taxon>Piscinibacter</taxon>
    </lineage>
</organism>
<evidence type="ECO:0000256" key="4">
    <source>
        <dbReference type="ARBA" id="ARBA00022729"/>
    </source>
</evidence>
<dbReference type="Gene3D" id="3.40.50.1820">
    <property type="entry name" value="alpha/beta hydrolase"/>
    <property type="match status" value="2"/>
</dbReference>
<evidence type="ECO:0000256" key="3">
    <source>
        <dbReference type="ARBA" id="ARBA00022723"/>
    </source>
</evidence>
<dbReference type="GO" id="GO:0046872">
    <property type="term" value="F:metal ion binding"/>
    <property type="evidence" value="ECO:0007669"/>
    <property type="project" value="UniProtKB-KW"/>
</dbReference>
<evidence type="ECO:0000256" key="2">
    <source>
        <dbReference type="ARBA" id="ARBA00022487"/>
    </source>
</evidence>